<dbReference type="InterPro" id="IPR006683">
    <property type="entry name" value="Thioestr_dom"/>
</dbReference>
<dbReference type="EMBL" id="JAGRQC010000004">
    <property type="protein sequence ID" value="MBR0553724.1"/>
    <property type="molecule type" value="Genomic_DNA"/>
</dbReference>
<feature type="domain" description="Thioesterase" evidence="1">
    <location>
        <begin position="50"/>
        <end position="119"/>
    </location>
</feature>
<dbReference type="SUPFAM" id="SSF54637">
    <property type="entry name" value="Thioesterase/thiol ester dehydrase-isomerase"/>
    <property type="match status" value="1"/>
</dbReference>
<keyword evidence="3" id="KW-1185">Reference proteome</keyword>
<evidence type="ECO:0000313" key="3">
    <source>
        <dbReference type="Proteomes" id="UP000676996"/>
    </source>
</evidence>
<protein>
    <submittedName>
        <fullName evidence="2">PaaI family thioesterase</fullName>
    </submittedName>
</protein>
<dbReference type="Gene3D" id="3.10.129.10">
    <property type="entry name" value="Hotdog Thioesterase"/>
    <property type="match status" value="1"/>
</dbReference>
<dbReference type="RefSeq" id="WP_284054967.1">
    <property type="nucleotide sequence ID" value="NZ_JAGRQC010000004.1"/>
</dbReference>
<dbReference type="CDD" id="cd03443">
    <property type="entry name" value="PaaI_thioesterase"/>
    <property type="match status" value="1"/>
</dbReference>
<evidence type="ECO:0000259" key="1">
    <source>
        <dbReference type="Pfam" id="PF03061"/>
    </source>
</evidence>
<evidence type="ECO:0000313" key="2">
    <source>
        <dbReference type="EMBL" id="MBR0553724.1"/>
    </source>
</evidence>
<dbReference type="Pfam" id="PF03061">
    <property type="entry name" value="4HBT"/>
    <property type="match status" value="1"/>
</dbReference>
<reference evidence="2" key="1">
    <citation type="submission" date="2021-04" db="EMBL/GenBank/DDBJ databases">
        <title>Ouciella asimina sp. nov., isolated from the surface seawater in the hydrothermal field of Okinawa Trough.</title>
        <authorList>
            <person name="Shuang W."/>
        </authorList>
    </citation>
    <scope>NUCLEOTIDE SEQUENCE</scope>
    <source>
        <strain evidence="2">LXI357</strain>
    </source>
</reference>
<gene>
    <name evidence="2" type="ORF">J7S20_14530</name>
</gene>
<organism evidence="2 3">
    <name type="scientific">Stakelama marina</name>
    <dbReference type="NCBI Taxonomy" id="2826939"/>
    <lineage>
        <taxon>Bacteria</taxon>
        <taxon>Pseudomonadati</taxon>
        <taxon>Pseudomonadota</taxon>
        <taxon>Alphaproteobacteria</taxon>
        <taxon>Sphingomonadales</taxon>
        <taxon>Sphingomonadaceae</taxon>
        <taxon>Stakelama</taxon>
    </lineage>
</organism>
<comment type="caution">
    <text evidence="2">The sequence shown here is derived from an EMBL/GenBank/DDBJ whole genome shotgun (WGS) entry which is preliminary data.</text>
</comment>
<sequence>MTLDPHSAACMMTSGFSAKLGGMIDVAEAGAMWTLSPTPELIGNPIVQALHGGAVTAFLELASGIELARRLERDDLPRLVSVNIQFLASMRLDQLIAFPRVIRVGRRVAVVHTKASQGHPATVVCAAQFEFFIAPS</sequence>
<proteinExistence type="predicted"/>
<dbReference type="InterPro" id="IPR029069">
    <property type="entry name" value="HotDog_dom_sf"/>
</dbReference>
<dbReference type="Proteomes" id="UP000676996">
    <property type="component" value="Unassembled WGS sequence"/>
</dbReference>
<accession>A0A8T4IIL0</accession>
<dbReference type="GO" id="GO:0016790">
    <property type="term" value="F:thiolester hydrolase activity"/>
    <property type="evidence" value="ECO:0007669"/>
    <property type="project" value="UniProtKB-ARBA"/>
</dbReference>
<name>A0A8T4IIL0_9SPHN</name>
<dbReference type="AlphaFoldDB" id="A0A8T4IIL0"/>